<dbReference type="CDD" id="cd00056">
    <property type="entry name" value="ENDO3c"/>
    <property type="match status" value="1"/>
</dbReference>
<keyword evidence="3" id="KW-0479">Metal-binding</keyword>
<name>C5C2I4_BEUC1</name>
<evidence type="ECO:0000259" key="11">
    <source>
        <dbReference type="SMART" id="SM00478"/>
    </source>
</evidence>
<dbReference type="GO" id="GO:0003677">
    <property type="term" value="F:DNA binding"/>
    <property type="evidence" value="ECO:0007669"/>
    <property type="project" value="UniProtKB-UniRule"/>
</dbReference>
<evidence type="ECO:0000256" key="5">
    <source>
        <dbReference type="ARBA" id="ARBA00022801"/>
    </source>
</evidence>
<dbReference type="PIRSF" id="PIRSF001435">
    <property type="entry name" value="Nth"/>
    <property type="match status" value="1"/>
</dbReference>
<dbReference type="Gene3D" id="1.10.340.30">
    <property type="entry name" value="Hypothetical protein, domain 2"/>
    <property type="match status" value="1"/>
</dbReference>
<dbReference type="SUPFAM" id="SSF48150">
    <property type="entry name" value="DNA-glycosylase"/>
    <property type="match status" value="1"/>
</dbReference>
<comment type="cofactor">
    <cofactor evidence="10">
        <name>[4Fe-4S] cluster</name>
        <dbReference type="ChEBI" id="CHEBI:49883"/>
    </cofactor>
    <text evidence="10">Binds 1 [4Fe-4S] cluster.</text>
</comment>
<feature type="domain" description="HhH-GPD" evidence="11">
    <location>
        <begin position="41"/>
        <end position="187"/>
    </location>
</feature>
<dbReference type="Proteomes" id="UP000007962">
    <property type="component" value="Chromosome"/>
</dbReference>
<dbReference type="GO" id="GO:0006285">
    <property type="term" value="P:base-excision repair, AP site formation"/>
    <property type="evidence" value="ECO:0007669"/>
    <property type="project" value="TreeGrafter"/>
</dbReference>
<comment type="function">
    <text evidence="10">DNA repair enzyme that has both DNA N-glycosylase activity and AP-lyase activity. The DNA N-glycosylase activity releases various damaged pyrimidines from DNA by cleaving the N-glycosidic bond, leaving an AP (apurinic/apyrimidinic) site. The AP-lyase activity cleaves the phosphodiester bond 3' to the AP site by a beta-elimination, leaving a 3'-terminal unsaturated sugar and a product with a terminal 5'-phosphate.</text>
</comment>
<keyword evidence="6" id="KW-0408">Iron</keyword>
<protein>
    <recommendedName>
        <fullName evidence="10">Endonuclease III</fullName>
        <ecNumber evidence="10">4.2.99.18</ecNumber>
    </recommendedName>
    <alternativeName>
        <fullName evidence="10">DNA-(apurinic or apyrimidinic site) lyase</fullName>
    </alternativeName>
</protein>
<evidence type="ECO:0000256" key="10">
    <source>
        <dbReference type="HAMAP-Rule" id="MF_00942"/>
    </source>
</evidence>
<dbReference type="EMBL" id="CP001618">
    <property type="protein sequence ID" value="ACQ79670.1"/>
    <property type="molecule type" value="Genomic_DNA"/>
</dbReference>
<evidence type="ECO:0000313" key="12">
    <source>
        <dbReference type="EMBL" id="ACQ79670.1"/>
    </source>
</evidence>
<dbReference type="InterPro" id="IPR023170">
    <property type="entry name" value="HhH_base_excis_C"/>
</dbReference>
<dbReference type="GO" id="GO:0051539">
    <property type="term" value="F:4 iron, 4 sulfur cluster binding"/>
    <property type="evidence" value="ECO:0007669"/>
    <property type="project" value="UniProtKB-KW"/>
</dbReference>
<sequence length="231" mass="25476">MPVRRVEKVQRIGDVLDELYPEPPIPLDHVNPYTLLVAVALSAQTTDKKVNEITPALFALAPTAAQMYELGPERILELIREVGLAPTKARNLWTAAGQIVEAGGELVPEWEFLEGLAGVGHKTASVVMAQAFGVPAFPVDTHIFRLARRWGLSRGTTVERVEADLKKAFPRETWVRRHLQIIYFGREYCPAQRHVFATCPICSFAATKAQELAEAKARAAKKGRKAAPSDA</sequence>
<dbReference type="HOGENOM" id="CLU_012862_3_3_11"/>
<dbReference type="FunFam" id="1.10.340.30:FF:000001">
    <property type="entry name" value="Endonuclease III"/>
    <property type="match status" value="1"/>
</dbReference>
<dbReference type="Pfam" id="PF00730">
    <property type="entry name" value="HhH-GPD"/>
    <property type="match status" value="1"/>
</dbReference>
<dbReference type="InterPro" id="IPR003265">
    <property type="entry name" value="HhH-GPD_domain"/>
</dbReference>
<keyword evidence="13" id="KW-1185">Reference proteome</keyword>
<evidence type="ECO:0000256" key="7">
    <source>
        <dbReference type="ARBA" id="ARBA00023014"/>
    </source>
</evidence>
<keyword evidence="10" id="KW-0238">DNA-binding</keyword>
<evidence type="ECO:0000256" key="6">
    <source>
        <dbReference type="ARBA" id="ARBA00023004"/>
    </source>
</evidence>
<organism evidence="12 13">
    <name type="scientific">Beutenbergia cavernae (strain ATCC BAA-8 / DSM 12333 / CCUG 43141 / JCM 11478 / NBRC 16432 / NCIMB 13614 / HKI 0122)</name>
    <dbReference type="NCBI Taxonomy" id="471853"/>
    <lineage>
        <taxon>Bacteria</taxon>
        <taxon>Bacillati</taxon>
        <taxon>Actinomycetota</taxon>
        <taxon>Actinomycetes</taxon>
        <taxon>Micrococcales</taxon>
        <taxon>Beutenbergiaceae</taxon>
        <taxon>Beutenbergia</taxon>
    </lineage>
</organism>
<dbReference type="GO" id="GO:0019104">
    <property type="term" value="F:DNA N-glycosylase activity"/>
    <property type="evidence" value="ECO:0007669"/>
    <property type="project" value="UniProtKB-UniRule"/>
</dbReference>
<dbReference type="KEGG" id="bcv:Bcav_1412"/>
<dbReference type="InterPro" id="IPR011257">
    <property type="entry name" value="DNA_glycosylase"/>
</dbReference>
<gene>
    <name evidence="10" type="primary">nth</name>
    <name evidence="12" type="ordered locus">Bcav_1412</name>
</gene>
<dbReference type="PANTHER" id="PTHR10359">
    <property type="entry name" value="A/G-SPECIFIC ADENINE GLYCOSYLASE/ENDONUCLEASE III"/>
    <property type="match status" value="1"/>
</dbReference>
<evidence type="ECO:0000256" key="9">
    <source>
        <dbReference type="ARBA" id="ARBA00023295"/>
    </source>
</evidence>
<comment type="caution">
    <text evidence="10">Lacks conserved residue(s) required for the propagation of feature annotation.</text>
</comment>
<dbReference type="InterPro" id="IPR005759">
    <property type="entry name" value="Nth"/>
</dbReference>
<comment type="catalytic activity">
    <reaction evidence="10">
        <text>2'-deoxyribonucleotide-(2'-deoxyribose 5'-phosphate)-2'-deoxyribonucleotide-DNA = a 3'-end 2'-deoxyribonucleotide-(2,3-dehydro-2,3-deoxyribose 5'-phosphate)-DNA + a 5'-end 5'-phospho-2'-deoxyribonucleoside-DNA + H(+)</text>
        <dbReference type="Rhea" id="RHEA:66592"/>
        <dbReference type="Rhea" id="RHEA-COMP:13180"/>
        <dbReference type="Rhea" id="RHEA-COMP:16897"/>
        <dbReference type="Rhea" id="RHEA-COMP:17067"/>
        <dbReference type="ChEBI" id="CHEBI:15378"/>
        <dbReference type="ChEBI" id="CHEBI:136412"/>
        <dbReference type="ChEBI" id="CHEBI:157695"/>
        <dbReference type="ChEBI" id="CHEBI:167181"/>
        <dbReference type="EC" id="4.2.99.18"/>
    </reaction>
</comment>
<dbReference type="GO" id="GO:0140078">
    <property type="term" value="F:class I DNA-(apurinic or apyrimidinic site) endonuclease activity"/>
    <property type="evidence" value="ECO:0007669"/>
    <property type="project" value="UniProtKB-EC"/>
</dbReference>
<keyword evidence="10 12" id="KW-0456">Lyase</keyword>
<keyword evidence="5 10" id="KW-0378">Hydrolase</keyword>
<dbReference type="Gene3D" id="1.10.1670.10">
    <property type="entry name" value="Helix-hairpin-Helix base-excision DNA repair enzymes (C-terminal)"/>
    <property type="match status" value="1"/>
</dbReference>
<keyword evidence="2" id="KW-0004">4Fe-4S</keyword>
<evidence type="ECO:0000256" key="4">
    <source>
        <dbReference type="ARBA" id="ARBA00022763"/>
    </source>
</evidence>
<evidence type="ECO:0000256" key="3">
    <source>
        <dbReference type="ARBA" id="ARBA00022723"/>
    </source>
</evidence>
<keyword evidence="9 10" id="KW-0326">Glycosidase</keyword>
<evidence type="ECO:0000256" key="2">
    <source>
        <dbReference type="ARBA" id="ARBA00022485"/>
    </source>
</evidence>
<dbReference type="HAMAP" id="MF_00942">
    <property type="entry name" value="Nth"/>
    <property type="match status" value="1"/>
</dbReference>
<dbReference type="GO" id="GO:0046872">
    <property type="term" value="F:metal ion binding"/>
    <property type="evidence" value="ECO:0007669"/>
    <property type="project" value="UniProtKB-KW"/>
</dbReference>
<dbReference type="STRING" id="471853.Bcav_1412"/>
<keyword evidence="7" id="KW-0411">Iron-sulfur</keyword>
<dbReference type="AlphaFoldDB" id="C5C2I4"/>
<proteinExistence type="inferred from homology"/>
<evidence type="ECO:0000256" key="8">
    <source>
        <dbReference type="ARBA" id="ARBA00023204"/>
    </source>
</evidence>
<keyword evidence="8 10" id="KW-0234">DNA repair</keyword>
<dbReference type="PANTHER" id="PTHR10359:SF18">
    <property type="entry name" value="ENDONUCLEASE III"/>
    <property type="match status" value="1"/>
</dbReference>
<evidence type="ECO:0000313" key="13">
    <source>
        <dbReference type="Proteomes" id="UP000007962"/>
    </source>
</evidence>
<keyword evidence="4 10" id="KW-0227">DNA damage</keyword>
<accession>C5C2I4</accession>
<comment type="similarity">
    <text evidence="1 10">Belongs to the Nth/MutY family.</text>
</comment>
<dbReference type="SMART" id="SM00478">
    <property type="entry name" value="ENDO3c"/>
    <property type="match status" value="1"/>
</dbReference>
<evidence type="ECO:0000256" key="1">
    <source>
        <dbReference type="ARBA" id="ARBA00008343"/>
    </source>
</evidence>
<dbReference type="eggNOG" id="COG0177">
    <property type="taxonomic scope" value="Bacteria"/>
</dbReference>
<reference evidence="12 13" key="1">
    <citation type="journal article" date="2009" name="Stand. Genomic Sci.">
        <title>Complete genome sequence of Beutenbergia cavernae type strain (HKI 0122).</title>
        <authorList>
            <person name="Land M."/>
            <person name="Pukall R."/>
            <person name="Abt B."/>
            <person name="Goker M."/>
            <person name="Rohde M."/>
            <person name="Glavina Del Rio T."/>
            <person name="Tice H."/>
            <person name="Copeland A."/>
            <person name="Cheng J.F."/>
            <person name="Lucas S."/>
            <person name="Chen F."/>
            <person name="Nolan M."/>
            <person name="Bruce D."/>
            <person name="Goodwin L."/>
            <person name="Pitluck S."/>
            <person name="Ivanova N."/>
            <person name="Mavromatis K."/>
            <person name="Ovchinnikova G."/>
            <person name="Pati A."/>
            <person name="Chen A."/>
            <person name="Palaniappan K."/>
            <person name="Hauser L."/>
            <person name="Chang Y.J."/>
            <person name="Jefferies C.C."/>
            <person name="Saunders E."/>
            <person name="Brettin T."/>
            <person name="Detter J.C."/>
            <person name="Han C."/>
            <person name="Chain P."/>
            <person name="Bristow J."/>
            <person name="Eisen J.A."/>
            <person name="Markowitz V."/>
            <person name="Hugenholtz P."/>
            <person name="Kyrpides N.C."/>
            <person name="Klenk H.P."/>
            <person name="Lapidus A."/>
        </authorList>
    </citation>
    <scope>NUCLEOTIDE SEQUENCE [LARGE SCALE GENOMIC DNA]</scope>
    <source>
        <strain evidence="13">ATCC BAA-8 / DSM 12333 / NBRC 16432</strain>
    </source>
</reference>
<dbReference type="EC" id="4.2.99.18" evidence="10"/>